<sequence length="44" mass="5237">MTIREIQIAVALKSCRHEQSIKPYLKARRDWRASLLAKRLKKET</sequence>
<evidence type="ECO:0000313" key="1">
    <source>
        <dbReference type="EMBL" id="KKN73496.1"/>
    </source>
</evidence>
<dbReference type="EMBL" id="LAZR01000343">
    <property type="protein sequence ID" value="KKN73496.1"/>
    <property type="molecule type" value="Genomic_DNA"/>
</dbReference>
<gene>
    <name evidence="1" type="ORF">LCGC14_0400720</name>
</gene>
<name>A0A0F9VIZ0_9ZZZZ</name>
<protein>
    <submittedName>
        <fullName evidence="1">Uncharacterized protein</fullName>
    </submittedName>
</protein>
<organism evidence="1">
    <name type="scientific">marine sediment metagenome</name>
    <dbReference type="NCBI Taxonomy" id="412755"/>
    <lineage>
        <taxon>unclassified sequences</taxon>
        <taxon>metagenomes</taxon>
        <taxon>ecological metagenomes</taxon>
    </lineage>
</organism>
<comment type="caution">
    <text evidence="1">The sequence shown here is derived from an EMBL/GenBank/DDBJ whole genome shotgun (WGS) entry which is preliminary data.</text>
</comment>
<dbReference type="AlphaFoldDB" id="A0A0F9VIZ0"/>
<reference evidence="1" key="1">
    <citation type="journal article" date="2015" name="Nature">
        <title>Complex archaea that bridge the gap between prokaryotes and eukaryotes.</title>
        <authorList>
            <person name="Spang A."/>
            <person name="Saw J.H."/>
            <person name="Jorgensen S.L."/>
            <person name="Zaremba-Niedzwiedzka K."/>
            <person name="Martijn J."/>
            <person name="Lind A.E."/>
            <person name="van Eijk R."/>
            <person name="Schleper C."/>
            <person name="Guy L."/>
            <person name="Ettema T.J."/>
        </authorList>
    </citation>
    <scope>NUCLEOTIDE SEQUENCE</scope>
</reference>
<accession>A0A0F9VIZ0</accession>
<proteinExistence type="predicted"/>